<name>A0A9P8MKN9_9HYPO</name>
<dbReference type="OrthoDB" id="5979581at2759"/>
<evidence type="ECO:0000313" key="2">
    <source>
        <dbReference type="Proteomes" id="UP000824596"/>
    </source>
</evidence>
<organism evidence="1 2">
    <name type="scientific">Hirsutella rhossiliensis</name>
    <dbReference type="NCBI Taxonomy" id="111463"/>
    <lineage>
        <taxon>Eukaryota</taxon>
        <taxon>Fungi</taxon>
        <taxon>Dikarya</taxon>
        <taxon>Ascomycota</taxon>
        <taxon>Pezizomycotina</taxon>
        <taxon>Sordariomycetes</taxon>
        <taxon>Hypocreomycetidae</taxon>
        <taxon>Hypocreales</taxon>
        <taxon>Ophiocordycipitaceae</taxon>
        <taxon>Hirsutella</taxon>
    </lineage>
</organism>
<reference evidence="1" key="1">
    <citation type="submission" date="2021-09" db="EMBL/GenBank/DDBJ databases">
        <title>A high-quality genome of the endoparasitic fungus Hirsutella rhossiliensis with a comparison of Hirsutella genomes reveals transposable elements contributing to genome size variation.</title>
        <authorList>
            <person name="Lin R."/>
            <person name="Jiao Y."/>
            <person name="Sun X."/>
            <person name="Ling J."/>
            <person name="Xie B."/>
            <person name="Cheng X."/>
        </authorList>
    </citation>
    <scope>NUCLEOTIDE SEQUENCE</scope>
    <source>
        <strain evidence="1">HR02</strain>
    </source>
</reference>
<dbReference type="AlphaFoldDB" id="A0A9P8MKN9"/>
<evidence type="ECO:0000313" key="1">
    <source>
        <dbReference type="EMBL" id="KAH0958078.1"/>
    </source>
</evidence>
<dbReference type="RefSeq" id="XP_044715592.1">
    <property type="nucleotide sequence ID" value="XM_044869243.1"/>
</dbReference>
<proteinExistence type="predicted"/>
<protein>
    <submittedName>
        <fullName evidence="1">Uncharacterized protein</fullName>
    </submittedName>
</protein>
<accession>A0A9P8MKN9</accession>
<sequence>MSLSPEPLPPFRYRQPQMACVEDVEKYVPGGYHPVDIGDVIHTGEQSYQIIHKLGHGGSSTVWWPVLCRFFIITVSVTATLLHPTLHSSCQTFNPCPQPRFVNF</sequence>
<dbReference type="GeneID" id="68359901"/>
<keyword evidence="2" id="KW-1185">Reference proteome</keyword>
<dbReference type="Proteomes" id="UP000824596">
    <property type="component" value="Unassembled WGS sequence"/>
</dbReference>
<comment type="caution">
    <text evidence="1">The sequence shown here is derived from an EMBL/GenBank/DDBJ whole genome shotgun (WGS) entry which is preliminary data.</text>
</comment>
<dbReference type="EMBL" id="JAIZPD010000017">
    <property type="protein sequence ID" value="KAH0958078.1"/>
    <property type="molecule type" value="Genomic_DNA"/>
</dbReference>
<dbReference type="Gene3D" id="3.30.200.20">
    <property type="entry name" value="Phosphorylase Kinase, domain 1"/>
    <property type="match status" value="1"/>
</dbReference>
<gene>
    <name evidence="1" type="ORF">HRG_10773</name>
</gene>